<evidence type="ECO:0000313" key="6">
    <source>
        <dbReference type="EMBL" id="KAF2210900.1"/>
    </source>
</evidence>
<dbReference type="SMART" id="SM00338">
    <property type="entry name" value="BRLZ"/>
    <property type="match status" value="1"/>
</dbReference>
<organism evidence="6 7">
    <name type="scientific">Cercospora zeae-maydis SCOH1-5</name>
    <dbReference type="NCBI Taxonomy" id="717836"/>
    <lineage>
        <taxon>Eukaryota</taxon>
        <taxon>Fungi</taxon>
        <taxon>Dikarya</taxon>
        <taxon>Ascomycota</taxon>
        <taxon>Pezizomycotina</taxon>
        <taxon>Dothideomycetes</taxon>
        <taxon>Dothideomycetidae</taxon>
        <taxon>Mycosphaerellales</taxon>
        <taxon>Mycosphaerellaceae</taxon>
        <taxon>Cercospora</taxon>
    </lineage>
</organism>
<dbReference type="Proteomes" id="UP000799539">
    <property type="component" value="Unassembled WGS sequence"/>
</dbReference>
<dbReference type="InterPro" id="IPR046347">
    <property type="entry name" value="bZIP_sf"/>
</dbReference>
<proteinExistence type="predicted"/>
<dbReference type="PROSITE" id="PS00036">
    <property type="entry name" value="BZIP_BASIC"/>
    <property type="match status" value="1"/>
</dbReference>
<dbReference type="PANTHER" id="PTHR40621">
    <property type="entry name" value="TRANSCRIPTION FACTOR KAPC-RELATED"/>
    <property type="match status" value="1"/>
</dbReference>
<dbReference type="InterPro" id="IPR050936">
    <property type="entry name" value="AP-1-like"/>
</dbReference>
<evidence type="ECO:0000256" key="3">
    <source>
        <dbReference type="SAM" id="Coils"/>
    </source>
</evidence>
<comment type="subcellular location">
    <subcellularLocation>
        <location evidence="1">Nucleus</location>
    </subcellularLocation>
</comment>
<dbReference type="GO" id="GO:0090575">
    <property type="term" value="C:RNA polymerase II transcription regulator complex"/>
    <property type="evidence" value="ECO:0007669"/>
    <property type="project" value="TreeGrafter"/>
</dbReference>
<feature type="region of interest" description="Disordered" evidence="4">
    <location>
        <begin position="194"/>
        <end position="361"/>
    </location>
</feature>
<dbReference type="PANTHER" id="PTHR40621:SF9">
    <property type="entry name" value="MEAB PROTEIN"/>
    <property type="match status" value="1"/>
</dbReference>
<dbReference type="GO" id="GO:0000976">
    <property type="term" value="F:transcription cis-regulatory region binding"/>
    <property type="evidence" value="ECO:0007669"/>
    <property type="project" value="InterPro"/>
</dbReference>
<dbReference type="InterPro" id="IPR004827">
    <property type="entry name" value="bZIP"/>
</dbReference>
<evidence type="ECO:0000256" key="2">
    <source>
        <dbReference type="ARBA" id="ARBA00023242"/>
    </source>
</evidence>
<accession>A0A6A6FBT1</accession>
<name>A0A6A6FBT1_9PEZI</name>
<dbReference type="GO" id="GO:0001228">
    <property type="term" value="F:DNA-binding transcription activator activity, RNA polymerase II-specific"/>
    <property type="evidence" value="ECO:0007669"/>
    <property type="project" value="TreeGrafter"/>
</dbReference>
<keyword evidence="7" id="KW-1185">Reference proteome</keyword>
<keyword evidence="2" id="KW-0539">Nucleus</keyword>
<feature type="coiled-coil region" evidence="3">
    <location>
        <begin position="85"/>
        <end position="112"/>
    </location>
</feature>
<evidence type="ECO:0000259" key="5">
    <source>
        <dbReference type="PROSITE" id="PS00036"/>
    </source>
</evidence>
<feature type="domain" description="BZIP" evidence="5">
    <location>
        <begin position="66"/>
        <end position="80"/>
    </location>
</feature>
<feature type="compositionally biased region" description="Polar residues" evidence="4">
    <location>
        <begin position="217"/>
        <end position="267"/>
    </location>
</feature>
<feature type="region of interest" description="Disordered" evidence="4">
    <location>
        <begin position="1"/>
        <end position="77"/>
    </location>
</feature>
<feature type="region of interest" description="Disordered" evidence="4">
    <location>
        <begin position="387"/>
        <end position="449"/>
    </location>
</feature>
<dbReference type="SUPFAM" id="SSF57959">
    <property type="entry name" value="Leucine zipper domain"/>
    <property type="match status" value="1"/>
</dbReference>
<dbReference type="CDD" id="cd14688">
    <property type="entry name" value="bZIP_YAP"/>
    <property type="match status" value="1"/>
</dbReference>
<evidence type="ECO:0000256" key="4">
    <source>
        <dbReference type="SAM" id="MobiDB-lite"/>
    </source>
</evidence>
<feature type="compositionally biased region" description="Low complexity" evidence="4">
    <location>
        <begin position="198"/>
        <end position="216"/>
    </location>
</feature>
<dbReference type="EMBL" id="ML992679">
    <property type="protein sequence ID" value="KAF2210900.1"/>
    <property type="molecule type" value="Genomic_DNA"/>
</dbReference>
<sequence length="449" mass="48547">MGDNSLDGDHDMAAASKIESVPGEATPSSIDSTPEADAGPDPPQEPALPQKRKGGRKPIYATSEERKQRNRQAQAAFRERRTEYIKQLEATIKANEENLGGLQQQHRQAADECLMLRYKNSLLERILLEKGIDVQAELQMKTGSPVLGPGFMHGATTLPQHPPLQRTTLQRAQARRSGQNFLPKLAPGQANAADMTFSTSSPMAHPTPSSHASSPSQLSTRSPALQQGAMTSPASAVLAQSQGQPYQNFARASQQPSHAFYQAQPQSAPAKRRHRPTPSSTYPSSASGISNVSNGSQALPHPGSSGGSAPPSASAFYPSPFQKQFEHLEQEYDSHAARSGFEEPEDDSHTSAIRSPEDLHGQYSTQFDQQAAQQHGQYYHSAHAIPGGHAHIATPSQYEQPQMVPPTSHPGTGDYVNPNDSMLDADPFGLSASMHYPQSYADPQFHGQR</sequence>
<protein>
    <recommendedName>
        <fullName evidence="5">BZIP domain-containing protein</fullName>
    </recommendedName>
</protein>
<dbReference type="AlphaFoldDB" id="A0A6A6FBT1"/>
<dbReference type="OrthoDB" id="2285533at2759"/>
<feature type="compositionally biased region" description="Low complexity" evidence="4">
    <location>
        <begin position="300"/>
        <end position="320"/>
    </location>
</feature>
<evidence type="ECO:0000256" key="1">
    <source>
        <dbReference type="ARBA" id="ARBA00004123"/>
    </source>
</evidence>
<reference evidence="6" key="1">
    <citation type="journal article" date="2020" name="Stud. Mycol.">
        <title>101 Dothideomycetes genomes: a test case for predicting lifestyles and emergence of pathogens.</title>
        <authorList>
            <person name="Haridas S."/>
            <person name="Albert R."/>
            <person name="Binder M."/>
            <person name="Bloem J."/>
            <person name="Labutti K."/>
            <person name="Salamov A."/>
            <person name="Andreopoulos B."/>
            <person name="Baker S."/>
            <person name="Barry K."/>
            <person name="Bills G."/>
            <person name="Bluhm B."/>
            <person name="Cannon C."/>
            <person name="Castanera R."/>
            <person name="Culley D."/>
            <person name="Daum C."/>
            <person name="Ezra D."/>
            <person name="Gonzalez J."/>
            <person name="Henrissat B."/>
            <person name="Kuo A."/>
            <person name="Liang C."/>
            <person name="Lipzen A."/>
            <person name="Lutzoni F."/>
            <person name="Magnuson J."/>
            <person name="Mondo S."/>
            <person name="Nolan M."/>
            <person name="Ohm R."/>
            <person name="Pangilinan J."/>
            <person name="Park H.-J."/>
            <person name="Ramirez L."/>
            <person name="Alfaro M."/>
            <person name="Sun H."/>
            <person name="Tritt A."/>
            <person name="Yoshinaga Y."/>
            <person name="Zwiers L.-H."/>
            <person name="Turgeon B."/>
            <person name="Goodwin S."/>
            <person name="Spatafora J."/>
            <person name="Crous P."/>
            <person name="Grigoriev I."/>
        </authorList>
    </citation>
    <scope>NUCLEOTIDE SEQUENCE</scope>
    <source>
        <strain evidence="6">SCOH1-5</strain>
    </source>
</reference>
<feature type="compositionally biased region" description="Low complexity" evidence="4">
    <location>
        <begin position="277"/>
        <end position="290"/>
    </location>
</feature>
<gene>
    <name evidence="6" type="ORF">CERZMDRAFT_121691</name>
</gene>
<dbReference type="Gene3D" id="1.20.5.170">
    <property type="match status" value="1"/>
</dbReference>
<keyword evidence="3" id="KW-0175">Coiled coil</keyword>
<feature type="compositionally biased region" description="Basic and acidic residues" evidence="4">
    <location>
        <begin position="324"/>
        <end position="336"/>
    </location>
</feature>
<evidence type="ECO:0000313" key="7">
    <source>
        <dbReference type="Proteomes" id="UP000799539"/>
    </source>
</evidence>